<evidence type="ECO:0000256" key="6">
    <source>
        <dbReference type="ARBA" id="ARBA00023306"/>
    </source>
</evidence>
<dbReference type="Pfam" id="PF12719">
    <property type="entry name" value="Cnd3"/>
    <property type="match status" value="1"/>
</dbReference>
<keyword evidence="6" id="KW-0131">Cell cycle</keyword>
<accession>A0A8J5R011</accession>
<evidence type="ECO:0000256" key="1">
    <source>
        <dbReference type="ARBA" id="ARBA00004286"/>
    </source>
</evidence>
<gene>
    <name evidence="10" type="ORF">J8A68_000014</name>
</gene>
<dbReference type="PANTHER" id="PTHR14418">
    <property type="entry name" value="CONDENSIN COMPLEX SUBUNIT 3-RELATED"/>
    <property type="match status" value="1"/>
</dbReference>
<dbReference type="OrthoDB" id="27187at2759"/>
<feature type="domain" description="Nuclear condensin complex subunit 3 C-terminal" evidence="9">
    <location>
        <begin position="711"/>
        <end position="1009"/>
    </location>
</feature>
<dbReference type="RefSeq" id="XP_049266678.1">
    <property type="nucleotide sequence ID" value="XM_049410620.1"/>
</dbReference>
<comment type="subcellular location">
    <subcellularLocation>
        <location evidence="1">Chromosome</location>
    </subcellularLocation>
</comment>
<evidence type="ECO:0000256" key="3">
    <source>
        <dbReference type="ARBA" id="ARBA00022618"/>
    </source>
</evidence>
<proteinExistence type="predicted"/>
<dbReference type="GO" id="GO:0000793">
    <property type="term" value="C:condensed chromosome"/>
    <property type="evidence" value="ECO:0007669"/>
    <property type="project" value="TreeGrafter"/>
</dbReference>
<feature type="compositionally biased region" description="Acidic residues" evidence="8">
    <location>
        <begin position="1188"/>
        <end position="1216"/>
    </location>
</feature>
<keyword evidence="2" id="KW-0158">Chromosome</keyword>
<evidence type="ECO:0000259" key="9">
    <source>
        <dbReference type="Pfam" id="PF12719"/>
    </source>
</evidence>
<evidence type="ECO:0000256" key="4">
    <source>
        <dbReference type="ARBA" id="ARBA00022776"/>
    </source>
</evidence>
<keyword evidence="4" id="KW-0498">Mitosis</keyword>
<dbReference type="GeneID" id="73466815"/>
<dbReference type="GO" id="GO:0000796">
    <property type="term" value="C:condensin complex"/>
    <property type="evidence" value="ECO:0007669"/>
    <property type="project" value="InterPro"/>
</dbReference>
<reference evidence="10 11" key="1">
    <citation type="journal article" date="2021" name="DNA Res.">
        <title>Genome analysis of Candida subhashii reveals its hybrid nature and dual mitochondrial genome conformations.</title>
        <authorList>
            <person name="Mixao V."/>
            <person name="Hegedusova E."/>
            <person name="Saus E."/>
            <person name="Pryszcz L.P."/>
            <person name="Cillingova A."/>
            <person name="Nosek J."/>
            <person name="Gabaldon T."/>
        </authorList>
    </citation>
    <scope>NUCLEOTIDE SEQUENCE [LARGE SCALE GENOMIC DNA]</scope>
    <source>
        <strain evidence="10 11">CBS 10753</strain>
    </source>
</reference>
<evidence type="ECO:0000313" key="11">
    <source>
        <dbReference type="Proteomes" id="UP000694255"/>
    </source>
</evidence>
<name>A0A8J5R011_9ASCO</name>
<dbReference type="PANTHER" id="PTHR14418:SF5">
    <property type="entry name" value="CONDENSIN COMPLEX SUBUNIT 3"/>
    <property type="match status" value="1"/>
</dbReference>
<feature type="coiled-coil region" evidence="7">
    <location>
        <begin position="516"/>
        <end position="543"/>
    </location>
</feature>
<keyword evidence="3" id="KW-0132">Cell division</keyword>
<dbReference type="InterPro" id="IPR025977">
    <property type="entry name" value="Cnd3_C"/>
</dbReference>
<dbReference type="GO" id="GO:0007076">
    <property type="term" value="P:mitotic chromosome condensation"/>
    <property type="evidence" value="ECO:0007669"/>
    <property type="project" value="InterPro"/>
</dbReference>
<feature type="region of interest" description="Disordered" evidence="8">
    <location>
        <begin position="660"/>
        <end position="701"/>
    </location>
</feature>
<evidence type="ECO:0000256" key="7">
    <source>
        <dbReference type="SAM" id="Coils"/>
    </source>
</evidence>
<organism evidence="10 11">
    <name type="scientific">[Candida] subhashii</name>
    <dbReference type="NCBI Taxonomy" id="561895"/>
    <lineage>
        <taxon>Eukaryota</taxon>
        <taxon>Fungi</taxon>
        <taxon>Dikarya</taxon>
        <taxon>Ascomycota</taxon>
        <taxon>Saccharomycotina</taxon>
        <taxon>Pichiomycetes</taxon>
        <taxon>Debaryomycetaceae</taxon>
        <taxon>Spathaspora</taxon>
    </lineage>
</organism>
<evidence type="ECO:0000256" key="2">
    <source>
        <dbReference type="ARBA" id="ARBA00022454"/>
    </source>
</evidence>
<evidence type="ECO:0000256" key="8">
    <source>
        <dbReference type="SAM" id="MobiDB-lite"/>
    </source>
</evidence>
<comment type="caution">
    <text evidence="10">The sequence shown here is derived from an EMBL/GenBank/DDBJ whole genome shotgun (WGS) entry which is preliminary data.</text>
</comment>
<dbReference type="GO" id="GO:0051301">
    <property type="term" value="P:cell division"/>
    <property type="evidence" value="ECO:0007669"/>
    <property type="project" value="UniProtKB-KW"/>
</dbReference>
<dbReference type="AlphaFoldDB" id="A0A8J5R011"/>
<sequence length="1216" mass="139806">MNGSTIRATLASIDEFNDVTQIKQAISQIFQDAQMNLSGHRKLVVVLKNIFNKSIELNKQEYFFMYFTKCLNRILPLKKGEQSAERISKFCSSFVKSLSKDEFEKQQQKEQQSEEEEEEEEEEEISHTVAFTNYLVNHLLRGIDAKDKNVRYRVVQMLGSLVCYIGEMDPEIFKSLRASMNQRIHDKEPYVRLHAVVAIAHFQTFSNHDEILNDDDINDKSAIINCLQNDESAEVRRAALINLTKTQENLPFVIERARDTNAINRRLVYSRISRELGGMENIPGKYREFLLKWGLSDRNDTVQQAAIKMFTSHWFESVNEDIYDFIELLNIIESTETAERAMMIFFKNRSDKLTEFNFDSSYWKSLTVERAFLLRTFYTYLRNNNMQNAIDSIFPDPLTLAETLEKYFIVRTRTLQEDQELVQLWEQHEQQAELLKNDYFILDTQLRQLNLQAERENKRLSNLESDISENIRIKDILEKIQSGRISRRRTTSNDELIQKILTQTSEMTPQELISTINEISTNLNQLQSEKSHLESQIKHLKAQFDRISPQRTQAGQARIDHTTKFYADHKDDYIPFEEELKMLEFIIMQLLQIAESYDFDEYGGRKMLHVIRNALSVRNLPSEMIAVGFRVMKSVSNNSKDFIAMATEIITDIRDSCDEAEAEGGISSDTNDFDDDDDDEEETESQPGDPSTNKKRRRLEPKFPPDEIVTRCLIMTQHLLELIEEPLSNHHISLSSLYSGLVNYAIAHREKATLHIQGLRCLGLFSLIDNSIVQDAMMTLYQAMKATGEEVRVVGIKAVMDILAMNGIGIIEGKYMIMYARLFYKFLIGDEMPKLQCVVAEGLCKLFLADVFDSMTPSGDTTGNDNEDEDELGVAEIDNQLFEVLVYTYFNPSDNNHDLYQILSFCIPVYAFSKPAHQLRLARISSDVIIRLFQEDQQQTPTTTTKASSIISQLISWCDPTNLANVSQQSEHTTSHLELVLGFLKIVMDQAVSKVVKRAILNNLNKISISAEVSIEILMKLVKTVEETKEYMDRESLCADYLMRSCQKVFDGFETNVKEVYETALQEQGEVDTSVKEIESDLEILDINEEKNKSTGKVKLETQQAVVVTLDEDDKKSDKSEEEGEQSDDEEESDYGIDLSDIIPKKSRADISLIQVIDDDDDESKPVSKESEGTPTPKGNIYNPLANDFEDELKEIDDILDQEADVEYDEEEVDSD</sequence>
<keyword evidence="5" id="KW-0226">DNA condensation</keyword>
<keyword evidence="7" id="KW-0175">Coiled coil</keyword>
<dbReference type="Proteomes" id="UP000694255">
    <property type="component" value="Unassembled WGS sequence"/>
</dbReference>
<feature type="compositionally biased region" description="Acidic residues" evidence="8">
    <location>
        <begin position="1120"/>
        <end position="1135"/>
    </location>
</feature>
<feature type="region of interest" description="Disordered" evidence="8">
    <location>
        <begin position="1109"/>
        <end position="1216"/>
    </location>
</feature>
<protein>
    <submittedName>
        <fullName evidence="10">YCG1</fullName>
    </submittedName>
</protein>
<dbReference type="EMBL" id="JAGSYN010000001">
    <property type="protein sequence ID" value="KAG7666450.1"/>
    <property type="molecule type" value="Genomic_DNA"/>
</dbReference>
<keyword evidence="11" id="KW-1185">Reference proteome</keyword>
<dbReference type="InterPro" id="IPR027165">
    <property type="entry name" value="CND3"/>
</dbReference>
<evidence type="ECO:0000256" key="5">
    <source>
        <dbReference type="ARBA" id="ARBA00023067"/>
    </source>
</evidence>
<feature type="compositionally biased region" description="Acidic residues" evidence="8">
    <location>
        <begin position="671"/>
        <end position="684"/>
    </location>
</feature>
<evidence type="ECO:0000313" key="10">
    <source>
        <dbReference type="EMBL" id="KAG7666450.1"/>
    </source>
</evidence>